<accession>A0A1J5PTI7</accession>
<proteinExistence type="predicted"/>
<organism evidence="1">
    <name type="scientific">mine drainage metagenome</name>
    <dbReference type="NCBI Taxonomy" id="410659"/>
    <lineage>
        <taxon>unclassified sequences</taxon>
        <taxon>metagenomes</taxon>
        <taxon>ecological metagenomes</taxon>
    </lineage>
</organism>
<comment type="caution">
    <text evidence="1">The sequence shown here is derived from an EMBL/GenBank/DDBJ whole genome shotgun (WGS) entry which is preliminary data.</text>
</comment>
<dbReference type="AlphaFoldDB" id="A0A1J5PTI7"/>
<protein>
    <submittedName>
        <fullName evidence="1">Uncharacterized protein</fullName>
    </submittedName>
</protein>
<gene>
    <name evidence="1" type="ORF">GALL_442100</name>
</gene>
<name>A0A1J5PTI7_9ZZZZ</name>
<reference evidence="1" key="1">
    <citation type="submission" date="2016-10" db="EMBL/GenBank/DDBJ databases">
        <title>Sequence of Gallionella enrichment culture.</title>
        <authorList>
            <person name="Poehlein A."/>
            <person name="Muehling M."/>
            <person name="Daniel R."/>
        </authorList>
    </citation>
    <scope>NUCLEOTIDE SEQUENCE</scope>
</reference>
<dbReference type="EMBL" id="MLJW01002609">
    <property type="protein sequence ID" value="OIQ74144.1"/>
    <property type="molecule type" value="Genomic_DNA"/>
</dbReference>
<sequence length="286" mass="32320">MFGVIELDGHQRADVVVRRLKQRFGLDHQVLCISEVVGIERHQRVIGLMQEDLAVRIGQAAVDRVAAHHRNHVGILLRLVLPDDPVVVGEVERVHRVRERRMHIHHVADDQRTTLMAAQHPGRERPGHLQFADIGRRDLLQLRVTRIGVVTRRHHPVVRVLRHLDQLVIGTGAADAKCRHPGKTSCQKHLAHNETSHVFSVPFYVQCAPMRPALSPATERFAKEPASAPANLYETSVNSVNRRTEVQLRPDAPKCYARQPEPANKITFEYLPAHAAMRSSAFRVIP</sequence>
<evidence type="ECO:0000313" key="1">
    <source>
        <dbReference type="EMBL" id="OIQ74144.1"/>
    </source>
</evidence>